<evidence type="ECO:0000313" key="1">
    <source>
        <dbReference type="EMBL" id="CAB4241573.1"/>
    </source>
</evidence>
<dbReference type="EMBL" id="LR797824">
    <property type="protein sequence ID" value="CAB4241573.1"/>
    <property type="molecule type" value="Genomic_DNA"/>
</dbReference>
<reference evidence="1" key="1">
    <citation type="submission" date="2020-05" db="EMBL/GenBank/DDBJ databases">
        <authorList>
            <person name="Chiriac C."/>
            <person name="Salcher M."/>
            <person name="Ghai R."/>
            <person name="Kavagutti S V."/>
        </authorList>
    </citation>
    <scope>NUCLEOTIDE SEQUENCE</scope>
</reference>
<accession>A0A6J5T9V7</accession>
<organism evidence="1">
    <name type="scientific">uncultured Caudovirales phage</name>
    <dbReference type="NCBI Taxonomy" id="2100421"/>
    <lineage>
        <taxon>Viruses</taxon>
        <taxon>Duplodnaviria</taxon>
        <taxon>Heunggongvirae</taxon>
        <taxon>Uroviricota</taxon>
        <taxon>Caudoviricetes</taxon>
        <taxon>Peduoviridae</taxon>
        <taxon>Maltschvirus</taxon>
        <taxon>Maltschvirus maltsch</taxon>
    </lineage>
</organism>
<name>A0A6J5T9V7_9CAUD</name>
<protein>
    <submittedName>
        <fullName evidence="1">Uncharacterized protein</fullName>
    </submittedName>
</protein>
<sequence length="209" mass="24041">MKTFLFDFTNFGIVYVNNGPAQNRWQLSLLRSCLLDTNIGRVLPSSPLYAELNNKTITEKFFHLDRVGGVALGEVHEFNEYQIEKQRRARLMIPLINKLVEAISKRSFNSLNEYGIPMDDTIAFEVTQSNPDLEQFSSGIIEYATALEITPAQAYQELQLDYKTHHAIKMRTYAVTKKYISLIRAVRTKEQADEVLSNIQQKLINDTFI</sequence>
<proteinExistence type="predicted"/>
<gene>
    <name evidence="1" type="ORF">UFOVP71_111</name>
</gene>